<dbReference type="GO" id="GO:0035312">
    <property type="term" value="F:5'-3' DNA exonuclease activity"/>
    <property type="evidence" value="ECO:0007669"/>
    <property type="project" value="TreeGrafter"/>
</dbReference>
<feature type="domain" description="Polymerase/histidinol phosphatase N-terminal" evidence="3">
    <location>
        <begin position="162"/>
        <end position="230"/>
    </location>
</feature>
<dbReference type="GO" id="GO:0004534">
    <property type="term" value="F:5'-3' RNA exonuclease activity"/>
    <property type="evidence" value="ECO:0007669"/>
    <property type="project" value="TreeGrafter"/>
</dbReference>
<comment type="caution">
    <text evidence="4">The sequence shown here is derived from an EMBL/GenBank/DDBJ whole genome shotgun (WGS) entry which is preliminary data.</text>
</comment>
<dbReference type="SMART" id="SM00481">
    <property type="entry name" value="POLIIIAc"/>
    <property type="match status" value="1"/>
</dbReference>
<evidence type="ECO:0000313" key="5">
    <source>
        <dbReference type="Proteomes" id="UP000266861"/>
    </source>
</evidence>
<evidence type="ECO:0000313" key="4">
    <source>
        <dbReference type="EMBL" id="RHZ70846.1"/>
    </source>
</evidence>
<dbReference type="PANTHER" id="PTHR42924:SF3">
    <property type="entry name" value="POLYMERASE_HISTIDINOL PHOSPHATASE N-TERMINAL DOMAIN-CONTAINING PROTEIN"/>
    <property type="match status" value="1"/>
</dbReference>
<feature type="compositionally biased region" description="Low complexity" evidence="1">
    <location>
        <begin position="40"/>
        <end position="57"/>
    </location>
</feature>
<dbReference type="PANTHER" id="PTHR42924">
    <property type="entry name" value="EXONUCLEASE"/>
    <property type="match status" value="1"/>
</dbReference>
<feature type="transmembrane region" description="Helical" evidence="2">
    <location>
        <begin position="105"/>
        <end position="125"/>
    </location>
</feature>
<organism evidence="4 5">
    <name type="scientific">Diversispora epigaea</name>
    <dbReference type="NCBI Taxonomy" id="1348612"/>
    <lineage>
        <taxon>Eukaryota</taxon>
        <taxon>Fungi</taxon>
        <taxon>Fungi incertae sedis</taxon>
        <taxon>Mucoromycota</taxon>
        <taxon>Glomeromycotina</taxon>
        <taxon>Glomeromycetes</taxon>
        <taxon>Diversisporales</taxon>
        <taxon>Diversisporaceae</taxon>
        <taxon>Diversispora</taxon>
    </lineage>
</organism>
<feature type="transmembrane region" description="Helical" evidence="2">
    <location>
        <begin position="432"/>
        <end position="449"/>
    </location>
</feature>
<feature type="region of interest" description="Disordered" evidence="1">
    <location>
        <begin position="1"/>
        <end position="73"/>
    </location>
</feature>
<accession>A0A397IAM6</accession>
<feature type="region of interest" description="Disordered" evidence="1">
    <location>
        <begin position="475"/>
        <end position="499"/>
    </location>
</feature>
<evidence type="ECO:0000259" key="3">
    <source>
        <dbReference type="SMART" id="SM00481"/>
    </source>
</evidence>
<dbReference type="InterPro" id="IPR052018">
    <property type="entry name" value="PHP_domain"/>
</dbReference>
<dbReference type="InterPro" id="IPR016195">
    <property type="entry name" value="Pol/histidinol_Pase-like"/>
</dbReference>
<name>A0A397IAM6_9GLOM</name>
<gene>
    <name evidence="4" type="ORF">Glove_265g8</name>
</gene>
<proteinExistence type="predicted"/>
<keyword evidence="2" id="KW-0472">Membrane</keyword>
<dbReference type="InterPro" id="IPR003141">
    <property type="entry name" value="Pol/His_phosphatase_N"/>
</dbReference>
<dbReference type="Gene3D" id="3.20.20.140">
    <property type="entry name" value="Metal-dependent hydrolases"/>
    <property type="match status" value="1"/>
</dbReference>
<evidence type="ECO:0000256" key="1">
    <source>
        <dbReference type="SAM" id="MobiDB-lite"/>
    </source>
</evidence>
<dbReference type="SUPFAM" id="SSF89550">
    <property type="entry name" value="PHP domain-like"/>
    <property type="match status" value="1"/>
</dbReference>
<keyword evidence="2" id="KW-1133">Transmembrane helix</keyword>
<dbReference type="OrthoDB" id="16564at2759"/>
<keyword evidence="2" id="KW-0812">Transmembrane</keyword>
<reference evidence="4 5" key="1">
    <citation type="submission" date="2018-08" db="EMBL/GenBank/DDBJ databases">
        <title>Genome and evolution of the arbuscular mycorrhizal fungus Diversispora epigaea (formerly Glomus versiforme) and its bacterial endosymbionts.</title>
        <authorList>
            <person name="Sun X."/>
            <person name="Fei Z."/>
            <person name="Harrison M."/>
        </authorList>
    </citation>
    <scope>NUCLEOTIDE SEQUENCE [LARGE SCALE GENOMIC DNA]</scope>
    <source>
        <strain evidence="4 5">IT104</strain>
    </source>
</reference>
<dbReference type="EMBL" id="PQFF01000242">
    <property type="protein sequence ID" value="RHZ70846.1"/>
    <property type="molecule type" value="Genomic_DNA"/>
</dbReference>
<protein>
    <recommendedName>
        <fullName evidence="3">Polymerase/histidinol phosphatase N-terminal domain-containing protein</fullName>
    </recommendedName>
</protein>
<dbReference type="Proteomes" id="UP000266861">
    <property type="component" value="Unassembled WGS sequence"/>
</dbReference>
<keyword evidence="5" id="KW-1185">Reference proteome</keyword>
<sequence length="499" mass="58670">MNRNARNLTTHDEEDDDSSVYNNENIPFRRNNLNEEEDNNPTTLQTTTPTGTTTPFSSFPPPPPSPIQTTFTQPKWMRNPAIKNFINKIQKYYSAKYLRKMFNRLGQFFLIITFLGIFSIILRYISKPDPDDYSNVEFNWKIDPASYLTMDADKFGNYNILLNGHAHTTYSDGRMTPEQLLKWSIAYGFNAVIVSDHNTLEGGLEAQRIAREKYNDSIIVIPAMEYSSCRIHMQFIGLMVNPFPPFNKPEPTNQELKEMIDKVHELGGLVTVNHIPWSNSTEWKNHVGTLPNHPTREELHEMGVDGFEIINGNIFDYETYKYARDKVLLMLTGTDVHHPSSVAHSWTVLNSPNMTVQGIMTELREKRTTFFFDATGPRQVYYPNENPTYYKLLPLFAITNIWNSFYDDYRGMYSFQGTFCHQRKIVIHWRSYWWFVLWCLIFFGFYELGRWGMNKLWRYGMIKFNELKNRKGRNRRRRNNSVSSEEETNRENDLIDLEI</sequence>
<evidence type="ECO:0000256" key="2">
    <source>
        <dbReference type="SAM" id="Phobius"/>
    </source>
</evidence>
<dbReference type="AlphaFoldDB" id="A0A397IAM6"/>